<reference evidence="2" key="1">
    <citation type="submission" date="2019-04" db="EMBL/GenBank/DDBJ databases">
        <title>Genome assembly of Zosterops borbonicus 15179.</title>
        <authorList>
            <person name="Leroy T."/>
            <person name="Anselmetti Y."/>
            <person name="Tilak M.-K."/>
            <person name="Nabholz B."/>
        </authorList>
    </citation>
    <scope>NUCLEOTIDE SEQUENCE</scope>
    <source>
        <strain evidence="2">HGM_15179</strain>
        <tissue evidence="2">Muscle</tissue>
    </source>
</reference>
<dbReference type="Proteomes" id="UP000796761">
    <property type="component" value="Unassembled WGS sequence"/>
</dbReference>
<feature type="compositionally biased region" description="Basic and acidic residues" evidence="1">
    <location>
        <begin position="134"/>
        <end position="143"/>
    </location>
</feature>
<dbReference type="AlphaFoldDB" id="A0A8K1D6C1"/>
<organism evidence="2 3">
    <name type="scientific">Zosterops borbonicus</name>
    <dbReference type="NCBI Taxonomy" id="364589"/>
    <lineage>
        <taxon>Eukaryota</taxon>
        <taxon>Metazoa</taxon>
        <taxon>Chordata</taxon>
        <taxon>Craniata</taxon>
        <taxon>Vertebrata</taxon>
        <taxon>Euteleostomi</taxon>
        <taxon>Archelosauria</taxon>
        <taxon>Archosauria</taxon>
        <taxon>Dinosauria</taxon>
        <taxon>Saurischia</taxon>
        <taxon>Theropoda</taxon>
        <taxon>Coelurosauria</taxon>
        <taxon>Aves</taxon>
        <taxon>Neognathae</taxon>
        <taxon>Neoaves</taxon>
        <taxon>Telluraves</taxon>
        <taxon>Australaves</taxon>
        <taxon>Passeriformes</taxon>
        <taxon>Sylvioidea</taxon>
        <taxon>Zosteropidae</taxon>
        <taxon>Zosterops</taxon>
    </lineage>
</organism>
<protein>
    <submittedName>
        <fullName evidence="2">Uncharacterized protein</fullName>
    </submittedName>
</protein>
<feature type="compositionally biased region" description="Pro residues" evidence="1">
    <location>
        <begin position="164"/>
        <end position="173"/>
    </location>
</feature>
<dbReference type="EMBL" id="SWJQ01002298">
    <property type="protein sequence ID" value="TRZ06660.1"/>
    <property type="molecule type" value="Genomic_DNA"/>
</dbReference>
<accession>A0A8K1D6C1</accession>
<evidence type="ECO:0000313" key="3">
    <source>
        <dbReference type="Proteomes" id="UP000796761"/>
    </source>
</evidence>
<proteinExistence type="predicted"/>
<feature type="non-terminal residue" evidence="2">
    <location>
        <position position="173"/>
    </location>
</feature>
<evidence type="ECO:0000313" key="2">
    <source>
        <dbReference type="EMBL" id="TRZ06660.1"/>
    </source>
</evidence>
<comment type="caution">
    <text evidence="2">The sequence shown here is derived from an EMBL/GenBank/DDBJ whole genome shotgun (WGS) entry which is preliminary data.</text>
</comment>
<sequence>SSSFSPKFPFFPQNSEYFPSKSPIFPQILSFYPPVFLFFSKIPHFCLKTWDFFPQKSPIFPHNSPIPALFPSRLSPAPLDADWLLFPGRLHLLADVEHLQPIADGAAASPRPQGPTGRGPALGPAPRPGPAPRGGEKGRDPPTAEKGVARGPGHARGRSAALAPPQPPAAGGQ</sequence>
<name>A0A8K1D6C1_9PASS</name>
<feature type="region of interest" description="Disordered" evidence="1">
    <location>
        <begin position="105"/>
        <end position="173"/>
    </location>
</feature>
<keyword evidence="3" id="KW-1185">Reference proteome</keyword>
<gene>
    <name evidence="2" type="ORF">HGM15179_020447</name>
</gene>
<evidence type="ECO:0000256" key="1">
    <source>
        <dbReference type="SAM" id="MobiDB-lite"/>
    </source>
</evidence>
<feature type="non-terminal residue" evidence="2">
    <location>
        <position position="1"/>
    </location>
</feature>